<feature type="compositionally biased region" description="Low complexity" evidence="1">
    <location>
        <begin position="252"/>
        <end position="266"/>
    </location>
</feature>
<feature type="region of interest" description="Disordered" evidence="1">
    <location>
        <begin position="1"/>
        <end position="28"/>
    </location>
</feature>
<dbReference type="PANTHER" id="PTHR34475:SF1">
    <property type="entry name" value="CYTOSKELETON PROTEIN RODZ"/>
    <property type="match status" value="1"/>
</dbReference>
<dbReference type="Gene3D" id="1.10.260.40">
    <property type="entry name" value="lambda repressor-like DNA-binding domains"/>
    <property type="match status" value="1"/>
</dbReference>
<protein>
    <submittedName>
        <fullName evidence="4">Helix-turn-helix domain-containing protein</fullName>
    </submittedName>
</protein>
<gene>
    <name evidence="4" type="ORF">E6Q60_09050</name>
</gene>
<evidence type="ECO:0000313" key="4">
    <source>
        <dbReference type="EMBL" id="TXI27740.1"/>
    </source>
</evidence>
<feature type="transmembrane region" description="Helical" evidence="2">
    <location>
        <begin position="196"/>
        <end position="214"/>
    </location>
</feature>
<keyword evidence="2" id="KW-0812">Transmembrane</keyword>
<feature type="compositionally biased region" description="Basic and acidic residues" evidence="1">
    <location>
        <begin position="1"/>
        <end position="10"/>
    </location>
</feature>
<dbReference type="InterPro" id="IPR050400">
    <property type="entry name" value="Bact_Cytoskel_RodZ"/>
</dbReference>
<reference evidence="4 5" key="1">
    <citation type="submission" date="2018-09" db="EMBL/GenBank/DDBJ databases">
        <title>Metagenome Assembled Genomes from an Advanced Water Purification Facility.</title>
        <authorList>
            <person name="Stamps B.W."/>
            <person name="Spear J.R."/>
        </authorList>
    </citation>
    <scope>NUCLEOTIDE SEQUENCE [LARGE SCALE GENOMIC DNA]</scope>
    <source>
        <strain evidence="4">Bin_54_1</strain>
    </source>
</reference>
<dbReference type="Pfam" id="PF13464">
    <property type="entry name" value="RodZ_C"/>
    <property type="match status" value="1"/>
</dbReference>
<proteinExistence type="predicted"/>
<accession>A0A5C7VR68</accession>
<dbReference type="PANTHER" id="PTHR34475">
    <property type="match status" value="1"/>
</dbReference>
<dbReference type="AlphaFoldDB" id="A0A5C7VR68"/>
<dbReference type="InterPro" id="IPR010982">
    <property type="entry name" value="Lambda_DNA-bd_dom_sf"/>
</dbReference>
<evidence type="ECO:0000256" key="2">
    <source>
        <dbReference type="SAM" id="Phobius"/>
    </source>
</evidence>
<evidence type="ECO:0000313" key="5">
    <source>
        <dbReference type="Proteomes" id="UP000321055"/>
    </source>
</evidence>
<dbReference type="CDD" id="cd00093">
    <property type="entry name" value="HTH_XRE"/>
    <property type="match status" value="1"/>
</dbReference>
<feature type="domain" description="Cytoskeleton protein RodZ-like C-terminal" evidence="3">
    <location>
        <begin position="317"/>
        <end position="388"/>
    </location>
</feature>
<dbReference type="Proteomes" id="UP000321055">
    <property type="component" value="Unassembled WGS sequence"/>
</dbReference>
<evidence type="ECO:0000256" key="1">
    <source>
        <dbReference type="SAM" id="MobiDB-lite"/>
    </source>
</evidence>
<organism evidence="4 5">
    <name type="scientific">Nitrosomonas oligotropha</name>
    <dbReference type="NCBI Taxonomy" id="42354"/>
    <lineage>
        <taxon>Bacteria</taxon>
        <taxon>Pseudomonadati</taxon>
        <taxon>Pseudomonadota</taxon>
        <taxon>Betaproteobacteria</taxon>
        <taxon>Nitrosomonadales</taxon>
        <taxon>Nitrosomonadaceae</taxon>
        <taxon>Nitrosomonas</taxon>
    </lineage>
</organism>
<keyword evidence="2" id="KW-0472">Membrane</keyword>
<sequence>MTMTDEKSSDNRSFPENASPDPVTHGNVQMTATETIELSADKPADDFSPLASGLNSHQKQLQTNNNYNSMNTSFDNNQARNEFNAIDSASVVQSVGHLLRNARTAKGLSIDDVSRQLRLSAQQIEAIEKEDFEKLPGRTFLRGFIRNYANLVQLNPVPLLQMLPESTRVISTYERTPFKNKQISFSSNREKPGNHSLIIAIILFVIILGAYFLFENGGWNKNSDISAESEEKKTESATASVEIQLPLPGVVKNTPNTPNSTTNKPSEVNNPVPATENTAAQADVKTESAPENKPAVEKTEKTEKTAAFDKNTGHLYFKLTADSWIKVVDGRGVTVFEQLKKSGSEQIVTGKRPLSLVIGNAAGVNLTYNDKEIDISSYKKQGGTARFTLE</sequence>
<feature type="compositionally biased region" description="Basic and acidic residues" evidence="1">
    <location>
        <begin position="284"/>
        <end position="302"/>
    </location>
</feature>
<keyword evidence="2" id="KW-1133">Transmembrane helix</keyword>
<feature type="region of interest" description="Disordered" evidence="1">
    <location>
        <begin position="246"/>
        <end position="302"/>
    </location>
</feature>
<dbReference type="InterPro" id="IPR001387">
    <property type="entry name" value="Cro/C1-type_HTH"/>
</dbReference>
<dbReference type="EMBL" id="SSFX01000069">
    <property type="protein sequence ID" value="TXI27740.1"/>
    <property type="molecule type" value="Genomic_DNA"/>
</dbReference>
<dbReference type="SUPFAM" id="SSF47413">
    <property type="entry name" value="lambda repressor-like DNA-binding domains"/>
    <property type="match status" value="1"/>
</dbReference>
<comment type="caution">
    <text evidence="4">The sequence shown here is derived from an EMBL/GenBank/DDBJ whole genome shotgun (WGS) entry which is preliminary data.</text>
</comment>
<name>A0A5C7VR68_9PROT</name>
<dbReference type="Pfam" id="PF13413">
    <property type="entry name" value="HTH_25"/>
    <property type="match status" value="1"/>
</dbReference>
<dbReference type="InterPro" id="IPR025194">
    <property type="entry name" value="RodZ-like_C"/>
</dbReference>
<evidence type="ECO:0000259" key="3">
    <source>
        <dbReference type="Pfam" id="PF13464"/>
    </source>
</evidence>
<dbReference type="GO" id="GO:0003677">
    <property type="term" value="F:DNA binding"/>
    <property type="evidence" value="ECO:0007669"/>
    <property type="project" value="InterPro"/>
</dbReference>